<protein>
    <submittedName>
        <fullName evidence="2">Cell division protein FtsK</fullName>
    </submittedName>
</protein>
<dbReference type="OrthoDB" id="9807790at2"/>
<evidence type="ECO:0000313" key="3">
    <source>
        <dbReference type="Proteomes" id="UP000094008"/>
    </source>
</evidence>
<keyword evidence="2" id="KW-0132">Cell division</keyword>
<dbReference type="EMBL" id="LZSY01000065">
    <property type="protein sequence ID" value="OBB92901.1"/>
    <property type="molecule type" value="Genomic_DNA"/>
</dbReference>
<keyword evidence="1" id="KW-0472">Membrane</keyword>
<name>A0A1A0W985_MYCPR</name>
<keyword evidence="1" id="KW-1133">Transmembrane helix</keyword>
<comment type="caution">
    <text evidence="2">The sequence shown here is derived from an EMBL/GenBank/DDBJ whole genome shotgun (WGS) entry which is preliminary data.</text>
</comment>
<dbReference type="GO" id="GO:0051301">
    <property type="term" value="P:cell division"/>
    <property type="evidence" value="ECO:0007669"/>
    <property type="project" value="UniProtKB-KW"/>
</dbReference>
<feature type="transmembrane region" description="Helical" evidence="1">
    <location>
        <begin position="39"/>
        <end position="58"/>
    </location>
</feature>
<organism evidence="2 3">
    <name type="scientific">Mycolicibacterium peregrinum</name>
    <name type="common">Mycobacterium peregrinum</name>
    <dbReference type="NCBI Taxonomy" id="43304"/>
    <lineage>
        <taxon>Bacteria</taxon>
        <taxon>Bacillati</taxon>
        <taxon>Actinomycetota</taxon>
        <taxon>Actinomycetes</taxon>
        <taxon>Mycobacteriales</taxon>
        <taxon>Mycobacteriaceae</taxon>
        <taxon>Mycolicibacterium</taxon>
    </lineage>
</organism>
<gene>
    <name evidence="2" type="ORF">A5779_21300</name>
</gene>
<sequence length="395" mass="43596">MTKIGHRVQSTPAPSLDPKTITVDNPLSYERVPQSRVPTWVWVLLFVGAAVALMVLLYKSGAKQLSMGGFIIFPIMVISMIAMLRNRAGGADKSKRPAALNQRRADYQRKLDALRSGLHADAWEQAREIAYHHPDPRSGSLTTLVGSGRMFERAPDRHNFGHVRIGLGLTRINTIITPPDNVPPEESRESVTAIAARDFLLSQNVIHDVPRPLHLWDEAGWSLFWEGQDQRDIVQGWLRALVSQLCVFHSPATADAADPDAAGGIRLAIITDDPQAWEAAKWLPHTADPELVDASGPVRLIFNDVASFMNRFGEDLSERQPWRLRTEGSEEPTSWLVVVVDYPDASCTPILGDRGKFGVAVIEATGDENSILANPQSAFFLDDSGNLLRAAKEVH</sequence>
<keyword evidence="2" id="KW-0131">Cell cycle</keyword>
<dbReference type="Proteomes" id="UP000094008">
    <property type="component" value="Unassembled WGS sequence"/>
</dbReference>
<keyword evidence="1" id="KW-0812">Transmembrane</keyword>
<feature type="transmembrane region" description="Helical" evidence="1">
    <location>
        <begin position="65"/>
        <end position="84"/>
    </location>
</feature>
<proteinExistence type="predicted"/>
<evidence type="ECO:0000256" key="1">
    <source>
        <dbReference type="SAM" id="Phobius"/>
    </source>
</evidence>
<dbReference type="AlphaFoldDB" id="A0A1A0W985"/>
<accession>A0A1A0W985</accession>
<dbReference type="RefSeq" id="WP_064880871.1">
    <property type="nucleotide sequence ID" value="NZ_LZSY01000065.1"/>
</dbReference>
<reference evidence="3" key="1">
    <citation type="submission" date="2016-06" db="EMBL/GenBank/DDBJ databases">
        <authorList>
            <person name="Sutton G."/>
            <person name="Brinkac L."/>
            <person name="Sanka R."/>
            <person name="Adams M."/>
            <person name="Lau E."/>
            <person name="Mehaffy C."/>
            <person name="Tameris M."/>
            <person name="Hatherill M."/>
            <person name="Hanekom W."/>
            <person name="Mahomed H."/>
            <person name="Mcshane H."/>
        </authorList>
    </citation>
    <scope>NUCLEOTIDE SEQUENCE [LARGE SCALE GENOMIC DNA]</scope>
    <source>
        <strain evidence="3">852002-10433_SCH5171157</strain>
    </source>
</reference>
<evidence type="ECO:0000313" key="2">
    <source>
        <dbReference type="EMBL" id="OBB92901.1"/>
    </source>
</evidence>